<dbReference type="SUPFAM" id="SSF103481">
    <property type="entry name" value="Multidrug resistance efflux transporter EmrE"/>
    <property type="match status" value="2"/>
</dbReference>
<feature type="transmembrane region" description="Helical" evidence="6">
    <location>
        <begin position="226"/>
        <end position="247"/>
    </location>
</feature>
<accession>A0A8H7RQY6</accession>
<dbReference type="InterPro" id="IPR050186">
    <property type="entry name" value="TPT_transporter"/>
</dbReference>
<feature type="transmembrane region" description="Helical" evidence="6">
    <location>
        <begin position="203"/>
        <end position="220"/>
    </location>
</feature>
<evidence type="ECO:0000256" key="6">
    <source>
        <dbReference type="SAM" id="Phobius"/>
    </source>
</evidence>
<feature type="transmembrane region" description="Helical" evidence="6">
    <location>
        <begin position="109"/>
        <end position="134"/>
    </location>
</feature>
<dbReference type="Proteomes" id="UP000646827">
    <property type="component" value="Unassembled WGS sequence"/>
</dbReference>
<feature type="transmembrane region" description="Helical" evidence="6">
    <location>
        <begin position="175"/>
        <end position="196"/>
    </location>
</feature>
<dbReference type="EMBL" id="JAEPRB010000547">
    <property type="protein sequence ID" value="KAG2215080.1"/>
    <property type="molecule type" value="Genomic_DNA"/>
</dbReference>
<evidence type="ECO:0000256" key="4">
    <source>
        <dbReference type="ARBA" id="ARBA00023136"/>
    </source>
</evidence>
<proteinExistence type="predicted"/>
<feature type="transmembrane region" description="Helical" evidence="6">
    <location>
        <begin position="148"/>
        <end position="169"/>
    </location>
</feature>
<gene>
    <name evidence="8" type="ORF">INT45_003147</name>
</gene>
<reference evidence="8 9" key="1">
    <citation type="submission" date="2020-12" db="EMBL/GenBank/DDBJ databases">
        <title>Metabolic potential, ecology and presence of endohyphal bacteria is reflected in genomic diversity of Mucoromycotina.</title>
        <authorList>
            <person name="Muszewska A."/>
            <person name="Okrasinska A."/>
            <person name="Steczkiewicz K."/>
            <person name="Drgas O."/>
            <person name="Orlowska M."/>
            <person name="Perlinska-Lenart U."/>
            <person name="Aleksandrzak-Piekarczyk T."/>
            <person name="Szatraj K."/>
            <person name="Zielenkiewicz U."/>
            <person name="Pilsyk S."/>
            <person name="Malc E."/>
            <person name="Mieczkowski P."/>
            <person name="Kruszewska J.S."/>
            <person name="Biernat P."/>
            <person name="Pawlowska J."/>
        </authorList>
    </citation>
    <scope>NUCLEOTIDE SEQUENCE [LARGE SCALE GENOMIC DNA]</scope>
    <source>
        <strain evidence="8 9">CBS 142.35</strain>
    </source>
</reference>
<feature type="region of interest" description="Disordered" evidence="5">
    <location>
        <begin position="445"/>
        <end position="467"/>
    </location>
</feature>
<protein>
    <recommendedName>
        <fullName evidence="7">Sugar phosphate transporter domain-containing protein</fullName>
    </recommendedName>
</protein>
<name>A0A8H7RQY6_9FUNG</name>
<dbReference type="OrthoDB" id="18894at2759"/>
<dbReference type="PANTHER" id="PTHR11132">
    <property type="entry name" value="SOLUTE CARRIER FAMILY 35"/>
    <property type="match status" value="1"/>
</dbReference>
<dbReference type="AlphaFoldDB" id="A0A8H7RQY6"/>
<feature type="domain" description="Sugar phosphate transporter" evidence="7">
    <location>
        <begin position="82"/>
        <end position="377"/>
    </location>
</feature>
<comment type="caution">
    <text evidence="8">The sequence shown here is derived from an EMBL/GenBank/DDBJ whole genome shotgun (WGS) entry which is preliminary data.</text>
</comment>
<feature type="transmembrane region" description="Helical" evidence="6">
    <location>
        <begin position="332"/>
        <end position="354"/>
    </location>
</feature>
<sequence length="467" mass="52402">MIHGASLDGATATNNIAMEHRHGIKTDNTTTPQSPIESDVYTLQDDDPLSLPSERLLPDQSNGKKLSQQNIALIKSSGINLVWILTWYLFATFLSVYNKWMFSEEHYNFQFPLFVSSTHMVVQFTFAGLSLLLVPKIRPTKRPSVKDYILKVFPCALATSLDIGLSNFSLKTITLSFYTMCKSSTLAFVLIFAFLFRLEKPSFKLIGIIFIILIGVLLMVSDETEFEIVGFICVMTASICGGIRWALTEVLLRKESMGLTNPFASIFFLAPAQGIILFILAAPVEGYPTIFRSAFFVSFSEGIHTTGIILAGGCLAFCMIMAEFFLIKRTSVVTLSVCGIFKEVATIFISTLVFGDILTIINSIGLCITLFGIALYNWLKIQRATRQGRKDVHDQELEGMLDNNDENDLNHQHHRHSREPMYSMVAESTPILMVDGAMTNYRDHVDSDSDDNLSINKNHTREQYELR</sequence>
<evidence type="ECO:0000313" key="9">
    <source>
        <dbReference type="Proteomes" id="UP000646827"/>
    </source>
</evidence>
<comment type="subcellular location">
    <subcellularLocation>
        <location evidence="1">Membrane</location>
        <topology evidence="1">Multi-pass membrane protein</topology>
    </subcellularLocation>
</comment>
<feature type="transmembrane region" description="Helical" evidence="6">
    <location>
        <begin position="78"/>
        <end position="97"/>
    </location>
</feature>
<evidence type="ECO:0000256" key="1">
    <source>
        <dbReference type="ARBA" id="ARBA00004141"/>
    </source>
</evidence>
<evidence type="ECO:0000256" key="5">
    <source>
        <dbReference type="SAM" id="MobiDB-lite"/>
    </source>
</evidence>
<dbReference type="Pfam" id="PF03151">
    <property type="entry name" value="TPT"/>
    <property type="match status" value="1"/>
</dbReference>
<keyword evidence="9" id="KW-1185">Reference proteome</keyword>
<evidence type="ECO:0000313" key="8">
    <source>
        <dbReference type="EMBL" id="KAG2215080.1"/>
    </source>
</evidence>
<evidence type="ECO:0000256" key="2">
    <source>
        <dbReference type="ARBA" id="ARBA00022692"/>
    </source>
</evidence>
<dbReference type="InterPro" id="IPR004853">
    <property type="entry name" value="Sugar_P_trans_dom"/>
</dbReference>
<evidence type="ECO:0000259" key="7">
    <source>
        <dbReference type="Pfam" id="PF03151"/>
    </source>
</evidence>
<feature type="transmembrane region" description="Helical" evidence="6">
    <location>
        <begin position="259"/>
        <end position="282"/>
    </location>
</feature>
<organism evidence="8 9">
    <name type="scientific">Circinella minor</name>
    <dbReference type="NCBI Taxonomy" id="1195481"/>
    <lineage>
        <taxon>Eukaryota</taxon>
        <taxon>Fungi</taxon>
        <taxon>Fungi incertae sedis</taxon>
        <taxon>Mucoromycota</taxon>
        <taxon>Mucoromycotina</taxon>
        <taxon>Mucoromycetes</taxon>
        <taxon>Mucorales</taxon>
        <taxon>Lichtheimiaceae</taxon>
        <taxon>Circinella</taxon>
    </lineage>
</organism>
<feature type="transmembrane region" description="Helical" evidence="6">
    <location>
        <begin position="360"/>
        <end position="379"/>
    </location>
</feature>
<dbReference type="GO" id="GO:0016020">
    <property type="term" value="C:membrane"/>
    <property type="evidence" value="ECO:0007669"/>
    <property type="project" value="UniProtKB-SubCell"/>
</dbReference>
<evidence type="ECO:0000256" key="3">
    <source>
        <dbReference type="ARBA" id="ARBA00022989"/>
    </source>
</evidence>
<keyword evidence="2 6" id="KW-0812">Transmembrane</keyword>
<keyword evidence="3 6" id="KW-1133">Transmembrane helix</keyword>
<feature type="transmembrane region" description="Helical" evidence="6">
    <location>
        <begin position="302"/>
        <end position="325"/>
    </location>
</feature>
<keyword evidence="4 6" id="KW-0472">Membrane</keyword>
<dbReference type="InterPro" id="IPR037185">
    <property type="entry name" value="EmrE-like"/>
</dbReference>